<dbReference type="PANTHER" id="PTHR31118">
    <property type="entry name" value="CYCLASE-LIKE PROTEIN 2"/>
    <property type="match status" value="1"/>
</dbReference>
<dbReference type="Proteomes" id="UP001596484">
    <property type="component" value="Unassembled WGS sequence"/>
</dbReference>
<sequence length="264" mass="28341">MVQLIDLTRTLDPADRDLLPEQLRPLAAVVAPAVTYAHPSGSGRDEFAAAMRCSVEDLPEGEGWGSELVTEFSSHLGTHVDAPLHYGSTCEGKPSRTITDISLDELWCEAIVLDLRGRCAANTAISVDALEAALTANGAPIPAGGAVLLRTGQEQFTLTDPEFFQYPGMSREGTLFLAERGAKVLGTDAAGWDLSFAVMARKFEETGDNSVLWDGHRAGREREVFIVQQMTNLAALPPSGFRVAFFPIRLARASAAPARVVAFV</sequence>
<accession>A0ABW2RT60</accession>
<dbReference type="EMBL" id="JBHTCS010000002">
    <property type="protein sequence ID" value="MFC7446941.1"/>
    <property type="molecule type" value="Genomic_DNA"/>
</dbReference>
<protein>
    <submittedName>
        <fullName evidence="1">Cyclase family protein</fullName>
        <ecNumber evidence="1">3.5.-.-</ecNumber>
    </submittedName>
</protein>
<dbReference type="EC" id="3.5.-.-" evidence="1"/>
<comment type="caution">
    <text evidence="1">The sequence shown here is derived from an EMBL/GenBank/DDBJ whole genome shotgun (WGS) entry which is preliminary data.</text>
</comment>
<dbReference type="Gene3D" id="3.50.30.50">
    <property type="entry name" value="Putative cyclase"/>
    <property type="match status" value="1"/>
</dbReference>
<keyword evidence="2" id="KW-1185">Reference proteome</keyword>
<organism evidence="1 2">
    <name type="scientific">Rhodococcus daqingensis</name>
    <dbReference type="NCBI Taxonomy" id="2479363"/>
    <lineage>
        <taxon>Bacteria</taxon>
        <taxon>Bacillati</taxon>
        <taxon>Actinomycetota</taxon>
        <taxon>Actinomycetes</taxon>
        <taxon>Mycobacteriales</taxon>
        <taxon>Nocardiaceae</taxon>
        <taxon>Rhodococcus</taxon>
    </lineage>
</organism>
<evidence type="ECO:0000313" key="1">
    <source>
        <dbReference type="EMBL" id="MFC7446941.1"/>
    </source>
</evidence>
<proteinExistence type="predicted"/>
<dbReference type="SUPFAM" id="SSF102198">
    <property type="entry name" value="Putative cyclase"/>
    <property type="match status" value="1"/>
</dbReference>
<dbReference type="Pfam" id="PF04199">
    <property type="entry name" value="Cyclase"/>
    <property type="match status" value="1"/>
</dbReference>
<evidence type="ECO:0000313" key="2">
    <source>
        <dbReference type="Proteomes" id="UP001596484"/>
    </source>
</evidence>
<dbReference type="InterPro" id="IPR037175">
    <property type="entry name" value="KFase_sf"/>
</dbReference>
<name>A0ABW2RT60_9NOCA</name>
<dbReference type="RefSeq" id="WP_378401560.1">
    <property type="nucleotide sequence ID" value="NZ_JBHTCS010000002.1"/>
</dbReference>
<dbReference type="InterPro" id="IPR007325">
    <property type="entry name" value="KFase/CYL"/>
</dbReference>
<dbReference type="PANTHER" id="PTHR31118:SF12">
    <property type="entry name" value="CYCLASE-LIKE PROTEIN 2"/>
    <property type="match status" value="1"/>
</dbReference>
<keyword evidence="1" id="KW-0378">Hydrolase</keyword>
<reference evidence="2" key="1">
    <citation type="journal article" date="2019" name="Int. J. Syst. Evol. Microbiol.">
        <title>The Global Catalogue of Microorganisms (GCM) 10K type strain sequencing project: providing services to taxonomists for standard genome sequencing and annotation.</title>
        <authorList>
            <consortium name="The Broad Institute Genomics Platform"/>
            <consortium name="The Broad Institute Genome Sequencing Center for Infectious Disease"/>
            <person name="Wu L."/>
            <person name="Ma J."/>
        </authorList>
    </citation>
    <scope>NUCLEOTIDE SEQUENCE [LARGE SCALE GENOMIC DNA]</scope>
    <source>
        <strain evidence="2">ICMP 19430</strain>
    </source>
</reference>
<dbReference type="GO" id="GO:0016787">
    <property type="term" value="F:hydrolase activity"/>
    <property type="evidence" value="ECO:0007669"/>
    <property type="project" value="UniProtKB-KW"/>
</dbReference>
<gene>
    <name evidence="1" type="ORF">ACFQS9_03450</name>
</gene>